<feature type="compositionally biased region" description="Basic and acidic residues" evidence="1">
    <location>
        <begin position="117"/>
        <end position="127"/>
    </location>
</feature>
<dbReference type="RefSeq" id="WP_377457156.1">
    <property type="nucleotide sequence ID" value="NZ_JBHLUB010000001.1"/>
</dbReference>
<feature type="transmembrane region" description="Helical" evidence="2">
    <location>
        <begin position="70"/>
        <end position="88"/>
    </location>
</feature>
<dbReference type="Proteomes" id="UP001589862">
    <property type="component" value="Unassembled WGS sequence"/>
</dbReference>
<evidence type="ECO:0000256" key="2">
    <source>
        <dbReference type="SAM" id="Phobius"/>
    </source>
</evidence>
<proteinExistence type="predicted"/>
<comment type="caution">
    <text evidence="3">The sequence shown here is derived from an EMBL/GenBank/DDBJ whole genome shotgun (WGS) entry which is preliminary data.</text>
</comment>
<evidence type="ECO:0000313" key="4">
    <source>
        <dbReference type="Proteomes" id="UP001589862"/>
    </source>
</evidence>
<organism evidence="3 4">
    <name type="scientific">Micrococcoides hystricis</name>
    <dbReference type="NCBI Taxonomy" id="1572761"/>
    <lineage>
        <taxon>Bacteria</taxon>
        <taxon>Bacillati</taxon>
        <taxon>Actinomycetota</taxon>
        <taxon>Actinomycetes</taxon>
        <taxon>Micrococcales</taxon>
        <taxon>Micrococcaceae</taxon>
        <taxon>Micrococcoides</taxon>
    </lineage>
</organism>
<dbReference type="EMBL" id="JBHLUB010000001">
    <property type="protein sequence ID" value="MFC0580819.1"/>
    <property type="molecule type" value="Genomic_DNA"/>
</dbReference>
<evidence type="ECO:0000256" key="1">
    <source>
        <dbReference type="SAM" id="MobiDB-lite"/>
    </source>
</evidence>
<sequence>MGLSEKEKKILEQLQAQLAADDPRFASRMEEEAESVSQPGLRFSRRRITIGILVFVLGIAGLLVGISMQLIVVGILGFLVMVAGVVYGTSRAKTGAGEAASSGEPKKPSGFMQNLESKWDERQNGDR</sequence>
<dbReference type="Pfam" id="PF11239">
    <property type="entry name" value="DUF3040"/>
    <property type="match status" value="1"/>
</dbReference>
<keyword evidence="2" id="KW-0812">Transmembrane</keyword>
<feature type="region of interest" description="Disordered" evidence="1">
    <location>
        <begin position="93"/>
        <end position="127"/>
    </location>
</feature>
<keyword evidence="2" id="KW-0472">Membrane</keyword>
<gene>
    <name evidence="3" type="ORF">ACFFFR_00240</name>
</gene>
<keyword evidence="2" id="KW-1133">Transmembrane helix</keyword>
<reference evidence="3 4" key="1">
    <citation type="submission" date="2024-09" db="EMBL/GenBank/DDBJ databases">
        <authorList>
            <person name="Sun Q."/>
            <person name="Mori K."/>
        </authorList>
    </citation>
    <scope>NUCLEOTIDE SEQUENCE [LARGE SCALE GENOMIC DNA]</scope>
    <source>
        <strain evidence="3 4">NCAIM B.02604</strain>
    </source>
</reference>
<protein>
    <submittedName>
        <fullName evidence="3">DUF3040 domain-containing protein</fullName>
    </submittedName>
</protein>
<dbReference type="InterPro" id="IPR021401">
    <property type="entry name" value="DUF3040"/>
</dbReference>
<evidence type="ECO:0000313" key="3">
    <source>
        <dbReference type="EMBL" id="MFC0580819.1"/>
    </source>
</evidence>
<keyword evidence="4" id="KW-1185">Reference proteome</keyword>
<accession>A0ABV6P6S5</accession>
<feature type="transmembrane region" description="Helical" evidence="2">
    <location>
        <begin position="48"/>
        <end position="64"/>
    </location>
</feature>
<name>A0ABV6P6S5_9MICC</name>